<name>A9B8K9_HERA2</name>
<dbReference type="InParanoid" id="A9B8K9"/>
<dbReference type="InterPro" id="IPR002104">
    <property type="entry name" value="Integrase_catalytic"/>
</dbReference>
<evidence type="ECO:0000259" key="2">
    <source>
        <dbReference type="PROSITE" id="PS51898"/>
    </source>
</evidence>
<accession>A9B8K9</accession>
<dbReference type="AlphaFoldDB" id="A9B8K9"/>
<dbReference type="BioCyc" id="HAUR316274:GHYA-5106-MONOMER"/>
<dbReference type="HOGENOM" id="CLU_027562_39_2_0"/>
<organism evidence="3 4">
    <name type="scientific">Herpetosiphon aurantiacus (strain ATCC 23779 / DSM 785 / 114-95)</name>
    <dbReference type="NCBI Taxonomy" id="316274"/>
    <lineage>
        <taxon>Bacteria</taxon>
        <taxon>Bacillati</taxon>
        <taxon>Chloroflexota</taxon>
        <taxon>Chloroflexia</taxon>
        <taxon>Herpetosiphonales</taxon>
        <taxon>Herpetosiphonaceae</taxon>
        <taxon>Herpetosiphon</taxon>
    </lineage>
</organism>
<dbReference type="GO" id="GO:0015074">
    <property type="term" value="P:DNA integration"/>
    <property type="evidence" value="ECO:0007669"/>
    <property type="project" value="InterPro"/>
</dbReference>
<dbReference type="GO" id="GO:0006310">
    <property type="term" value="P:DNA recombination"/>
    <property type="evidence" value="ECO:0007669"/>
    <property type="project" value="UniProtKB-KW"/>
</dbReference>
<keyword evidence="3" id="KW-0614">Plasmid</keyword>
<protein>
    <submittedName>
        <fullName evidence="3">Integrase family protein</fullName>
    </submittedName>
</protein>
<evidence type="ECO:0000256" key="1">
    <source>
        <dbReference type="ARBA" id="ARBA00023172"/>
    </source>
</evidence>
<gene>
    <name evidence="3" type="ordered locus">Haur_5043</name>
</gene>
<keyword evidence="4" id="KW-1185">Reference proteome</keyword>
<dbReference type="InterPro" id="IPR011010">
    <property type="entry name" value="DNA_brk_join_enz"/>
</dbReference>
<dbReference type="GO" id="GO:0003677">
    <property type="term" value="F:DNA binding"/>
    <property type="evidence" value="ECO:0007669"/>
    <property type="project" value="InterPro"/>
</dbReference>
<evidence type="ECO:0000313" key="3">
    <source>
        <dbReference type="EMBL" id="ABX07673.1"/>
    </source>
</evidence>
<dbReference type="PANTHER" id="PTHR30349">
    <property type="entry name" value="PHAGE INTEGRASE-RELATED"/>
    <property type="match status" value="1"/>
</dbReference>
<dbReference type="KEGG" id="hau:Haur_5043"/>
<proteinExistence type="predicted"/>
<evidence type="ECO:0000313" key="4">
    <source>
        <dbReference type="Proteomes" id="UP000000787"/>
    </source>
</evidence>
<dbReference type="PANTHER" id="PTHR30349:SF64">
    <property type="entry name" value="PROPHAGE INTEGRASE INTD-RELATED"/>
    <property type="match status" value="1"/>
</dbReference>
<dbReference type="Pfam" id="PF00589">
    <property type="entry name" value="Phage_integrase"/>
    <property type="match status" value="1"/>
</dbReference>
<dbReference type="SUPFAM" id="SSF56349">
    <property type="entry name" value="DNA breaking-rejoining enzymes"/>
    <property type="match status" value="1"/>
</dbReference>
<dbReference type="EMBL" id="CP000876">
    <property type="protein sequence ID" value="ABX07673.1"/>
    <property type="molecule type" value="Genomic_DNA"/>
</dbReference>
<dbReference type="Proteomes" id="UP000000787">
    <property type="component" value="Plasmid pHAU01"/>
</dbReference>
<dbReference type="InterPro" id="IPR050090">
    <property type="entry name" value="Tyrosine_recombinase_XerCD"/>
</dbReference>
<dbReference type="InterPro" id="IPR013762">
    <property type="entry name" value="Integrase-like_cat_sf"/>
</dbReference>
<sequence length="160" mass="18101">MVIYACGLRIQEGVSLQVSHIDSARMVLHIHAGKGNKDRRVPLPLPALVRLRTHWRTHRHPIWLFPARYRDSLDQPMAQRSVARAFQVALQESGIQKPATVHTLRHSWATHLLEAGINLRIIQDWLGHRSPRTTALYTHLTPQAEAAAATTSQRLLDAVL</sequence>
<geneLocation type="plasmid" evidence="3 4">
    <name>pHAU01</name>
</geneLocation>
<feature type="domain" description="Tyr recombinase" evidence="2">
    <location>
        <begin position="1"/>
        <end position="150"/>
    </location>
</feature>
<keyword evidence="1" id="KW-0233">DNA recombination</keyword>
<reference evidence="3 4" key="1">
    <citation type="journal article" date="2011" name="Stand. Genomic Sci.">
        <title>Complete genome sequence of the filamentous gliding predatory bacterium Herpetosiphon aurantiacus type strain (114-95(T)).</title>
        <authorList>
            <person name="Kiss H."/>
            <person name="Nett M."/>
            <person name="Domin N."/>
            <person name="Martin K."/>
            <person name="Maresca J.A."/>
            <person name="Copeland A."/>
            <person name="Lapidus A."/>
            <person name="Lucas S."/>
            <person name="Berry K.W."/>
            <person name="Glavina Del Rio T."/>
            <person name="Dalin E."/>
            <person name="Tice H."/>
            <person name="Pitluck S."/>
            <person name="Richardson P."/>
            <person name="Bruce D."/>
            <person name="Goodwin L."/>
            <person name="Han C."/>
            <person name="Detter J.C."/>
            <person name="Schmutz J."/>
            <person name="Brettin T."/>
            <person name="Land M."/>
            <person name="Hauser L."/>
            <person name="Kyrpides N.C."/>
            <person name="Ivanova N."/>
            <person name="Goker M."/>
            <person name="Woyke T."/>
            <person name="Klenk H.P."/>
            <person name="Bryant D.A."/>
        </authorList>
    </citation>
    <scope>NUCLEOTIDE SEQUENCE [LARGE SCALE GENOMIC DNA]</scope>
    <source>
        <strain evidence="4">ATCC 23779 / DSM 785 / 114-95</strain>
        <plasmid evidence="3">pHAU01</plasmid>
    </source>
</reference>
<dbReference type="PROSITE" id="PS51898">
    <property type="entry name" value="TYR_RECOMBINASE"/>
    <property type="match status" value="1"/>
</dbReference>
<dbReference type="Gene3D" id="1.10.443.10">
    <property type="entry name" value="Intergrase catalytic core"/>
    <property type="match status" value="1"/>
</dbReference>